<feature type="transmembrane region" description="Helical" evidence="10">
    <location>
        <begin position="24"/>
        <end position="48"/>
    </location>
</feature>
<protein>
    <recommendedName>
        <fullName evidence="11">G-protein coupled receptors family 1 profile domain-containing protein</fullName>
    </recommendedName>
</protein>
<dbReference type="InterPro" id="IPR017452">
    <property type="entry name" value="GPCR_Rhodpsn_7TM"/>
</dbReference>
<dbReference type="AlphaFoldDB" id="A0AAE0W2P2"/>
<dbReference type="Proteomes" id="UP001195483">
    <property type="component" value="Unassembled WGS sequence"/>
</dbReference>
<evidence type="ECO:0000256" key="1">
    <source>
        <dbReference type="ARBA" id="ARBA00004651"/>
    </source>
</evidence>
<evidence type="ECO:0000313" key="13">
    <source>
        <dbReference type="Proteomes" id="UP001195483"/>
    </source>
</evidence>
<evidence type="ECO:0000256" key="9">
    <source>
        <dbReference type="SAM" id="MobiDB-lite"/>
    </source>
</evidence>
<evidence type="ECO:0000313" key="12">
    <source>
        <dbReference type="EMBL" id="KAK3599863.1"/>
    </source>
</evidence>
<evidence type="ECO:0000256" key="10">
    <source>
        <dbReference type="SAM" id="Phobius"/>
    </source>
</evidence>
<feature type="transmembrane region" description="Helical" evidence="10">
    <location>
        <begin position="139"/>
        <end position="161"/>
    </location>
</feature>
<sequence length="379" mass="42612">MDGNNTTVVPEITPLPLTLTTSSIIAFLICAMVVLTTGGNLLVIIAFATQRSLRNFSDYLILNLAVSDFLVGSISIPFYAPYVLTGTWHIGRALCFLWLVVDYVIPAASTYNICIISLDKYIQIAYPFWARSHRTYTMMFVFLLIPWLIPAFVYMPLILLWEPIGGKISMPPGQCFVPYYDSMPVLFFSVVFEFLIPFIIVGVLNIMVYESVRKRYRRLQGLTATNSILVQAGSSNDRDQSTSVNVNSSNDPTSHQQIQTNGWHRTAPIERSIENFKRDQKAARSLFTIIFVFGICWIPYEIASLIRSVESTISDTSSRIPLFPSVSVLPLIYIGGYNWSSSLNLQFEELDCVAVAVVTQQDSSSYPAISQRGGFFLFR</sequence>
<keyword evidence="6 10" id="KW-0472">Membrane</keyword>
<dbReference type="PRINTS" id="PR00237">
    <property type="entry name" value="GPCRRHODOPSN"/>
</dbReference>
<feature type="transmembrane region" description="Helical" evidence="10">
    <location>
        <begin position="96"/>
        <end position="118"/>
    </location>
</feature>
<dbReference type="InterPro" id="IPR000276">
    <property type="entry name" value="GPCR_Rhodpsn"/>
</dbReference>
<gene>
    <name evidence="12" type="ORF">CHS0354_022435</name>
</gene>
<evidence type="ECO:0000256" key="2">
    <source>
        <dbReference type="ARBA" id="ARBA00022475"/>
    </source>
</evidence>
<dbReference type="GO" id="GO:0043410">
    <property type="term" value="P:positive regulation of MAPK cascade"/>
    <property type="evidence" value="ECO:0007669"/>
    <property type="project" value="TreeGrafter"/>
</dbReference>
<dbReference type="PROSITE" id="PS50262">
    <property type="entry name" value="G_PROTEIN_RECEP_F1_2"/>
    <property type="match status" value="1"/>
</dbReference>
<dbReference type="GO" id="GO:0071880">
    <property type="term" value="P:adenylate cyclase-activating adrenergic receptor signaling pathway"/>
    <property type="evidence" value="ECO:0007669"/>
    <property type="project" value="TreeGrafter"/>
</dbReference>
<evidence type="ECO:0000256" key="7">
    <source>
        <dbReference type="ARBA" id="ARBA00023170"/>
    </source>
</evidence>
<dbReference type="PANTHER" id="PTHR24248:SF120">
    <property type="entry name" value="G-PROTEIN COUPLED RECEPTORS FAMILY 1 PROFILE DOMAIN-CONTAINING PROTEIN"/>
    <property type="match status" value="1"/>
</dbReference>
<keyword evidence="7" id="KW-0675">Receptor</keyword>
<dbReference type="PANTHER" id="PTHR24248">
    <property type="entry name" value="ADRENERGIC RECEPTOR-RELATED G-PROTEIN COUPLED RECEPTOR"/>
    <property type="match status" value="1"/>
</dbReference>
<keyword evidence="3 10" id="KW-0812">Transmembrane</keyword>
<comment type="subcellular location">
    <subcellularLocation>
        <location evidence="1">Cell membrane</location>
        <topology evidence="1">Multi-pass membrane protein</topology>
    </subcellularLocation>
</comment>
<dbReference type="GO" id="GO:0005886">
    <property type="term" value="C:plasma membrane"/>
    <property type="evidence" value="ECO:0007669"/>
    <property type="project" value="UniProtKB-SubCell"/>
</dbReference>
<feature type="domain" description="G-protein coupled receptors family 1 profile" evidence="11">
    <location>
        <begin position="39"/>
        <end position="309"/>
    </location>
</feature>
<dbReference type="Pfam" id="PF00001">
    <property type="entry name" value="7tm_1"/>
    <property type="match status" value="1"/>
</dbReference>
<name>A0AAE0W2P2_9BIVA</name>
<keyword evidence="8" id="KW-0807">Transducer</keyword>
<dbReference type="SUPFAM" id="SSF81321">
    <property type="entry name" value="Family A G protein-coupled receptor-like"/>
    <property type="match status" value="1"/>
</dbReference>
<comment type="caution">
    <text evidence="12">The sequence shown here is derived from an EMBL/GenBank/DDBJ whole genome shotgun (WGS) entry which is preliminary data.</text>
</comment>
<feature type="transmembrane region" description="Helical" evidence="10">
    <location>
        <begin position="60"/>
        <end position="84"/>
    </location>
</feature>
<keyword evidence="13" id="KW-1185">Reference proteome</keyword>
<evidence type="ECO:0000256" key="5">
    <source>
        <dbReference type="ARBA" id="ARBA00023040"/>
    </source>
</evidence>
<dbReference type="GO" id="GO:0004930">
    <property type="term" value="F:G protein-coupled receptor activity"/>
    <property type="evidence" value="ECO:0007669"/>
    <property type="project" value="UniProtKB-KW"/>
</dbReference>
<evidence type="ECO:0000259" key="11">
    <source>
        <dbReference type="PROSITE" id="PS50262"/>
    </source>
</evidence>
<reference evidence="12" key="3">
    <citation type="submission" date="2023-05" db="EMBL/GenBank/DDBJ databases">
        <authorList>
            <person name="Smith C.H."/>
        </authorList>
    </citation>
    <scope>NUCLEOTIDE SEQUENCE</scope>
    <source>
        <strain evidence="12">CHS0354</strain>
        <tissue evidence="12">Mantle</tissue>
    </source>
</reference>
<keyword evidence="2" id="KW-1003">Cell membrane</keyword>
<evidence type="ECO:0000256" key="8">
    <source>
        <dbReference type="ARBA" id="ARBA00023224"/>
    </source>
</evidence>
<organism evidence="12 13">
    <name type="scientific">Potamilus streckersoni</name>
    <dbReference type="NCBI Taxonomy" id="2493646"/>
    <lineage>
        <taxon>Eukaryota</taxon>
        <taxon>Metazoa</taxon>
        <taxon>Spiralia</taxon>
        <taxon>Lophotrochozoa</taxon>
        <taxon>Mollusca</taxon>
        <taxon>Bivalvia</taxon>
        <taxon>Autobranchia</taxon>
        <taxon>Heteroconchia</taxon>
        <taxon>Palaeoheterodonta</taxon>
        <taxon>Unionida</taxon>
        <taxon>Unionoidea</taxon>
        <taxon>Unionidae</taxon>
        <taxon>Ambleminae</taxon>
        <taxon>Lampsilini</taxon>
        <taxon>Potamilus</taxon>
    </lineage>
</organism>
<feature type="region of interest" description="Disordered" evidence="9">
    <location>
        <begin position="234"/>
        <end position="261"/>
    </location>
</feature>
<accession>A0AAE0W2P2</accession>
<evidence type="ECO:0000256" key="3">
    <source>
        <dbReference type="ARBA" id="ARBA00022692"/>
    </source>
</evidence>
<reference evidence="12" key="2">
    <citation type="journal article" date="2021" name="Genome Biol. Evol.">
        <title>Developing a high-quality reference genome for a parasitic bivalve with doubly uniparental inheritance (Bivalvia: Unionida).</title>
        <authorList>
            <person name="Smith C.H."/>
        </authorList>
    </citation>
    <scope>NUCLEOTIDE SEQUENCE</scope>
    <source>
        <strain evidence="12">CHS0354</strain>
        <tissue evidence="12">Mantle</tissue>
    </source>
</reference>
<proteinExistence type="predicted"/>
<keyword evidence="4 10" id="KW-1133">Transmembrane helix</keyword>
<dbReference type="EMBL" id="JAEAOA010001358">
    <property type="protein sequence ID" value="KAK3599863.1"/>
    <property type="molecule type" value="Genomic_DNA"/>
</dbReference>
<keyword evidence="5" id="KW-0297">G-protein coupled receptor</keyword>
<feature type="transmembrane region" description="Helical" evidence="10">
    <location>
        <begin position="186"/>
        <end position="209"/>
    </location>
</feature>
<evidence type="ECO:0000256" key="4">
    <source>
        <dbReference type="ARBA" id="ARBA00022989"/>
    </source>
</evidence>
<evidence type="ECO:0000256" key="6">
    <source>
        <dbReference type="ARBA" id="ARBA00023136"/>
    </source>
</evidence>
<feature type="transmembrane region" description="Helical" evidence="10">
    <location>
        <begin position="282"/>
        <end position="300"/>
    </location>
</feature>
<reference evidence="12" key="1">
    <citation type="journal article" date="2021" name="Genome Biol. Evol.">
        <title>A High-Quality Reference Genome for a Parasitic Bivalve with Doubly Uniparental Inheritance (Bivalvia: Unionida).</title>
        <authorList>
            <person name="Smith C.H."/>
        </authorList>
    </citation>
    <scope>NUCLEOTIDE SEQUENCE</scope>
    <source>
        <strain evidence="12">CHS0354</strain>
    </source>
</reference>
<dbReference type="Gene3D" id="1.20.1070.10">
    <property type="entry name" value="Rhodopsin 7-helix transmembrane proteins"/>
    <property type="match status" value="1"/>
</dbReference>
<feature type="transmembrane region" description="Helical" evidence="10">
    <location>
        <begin position="320"/>
        <end position="339"/>
    </location>
</feature>